<name>A0AAV5VZP3_9BILA</name>
<evidence type="ECO:0000256" key="5">
    <source>
        <dbReference type="ARBA" id="ARBA00023004"/>
    </source>
</evidence>
<feature type="non-terminal residue" evidence="8">
    <location>
        <position position="224"/>
    </location>
</feature>
<evidence type="ECO:0000256" key="6">
    <source>
        <dbReference type="RuleBase" id="RU000356"/>
    </source>
</evidence>
<dbReference type="Gene3D" id="1.10.490.10">
    <property type="entry name" value="Globins"/>
    <property type="match status" value="1"/>
</dbReference>
<organism evidence="8 9">
    <name type="scientific">Pristionchus fissidentatus</name>
    <dbReference type="NCBI Taxonomy" id="1538716"/>
    <lineage>
        <taxon>Eukaryota</taxon>
        <taxon>Metazoa</taxon>
        <taxon>Ecdysozoa</taxon>
        <taxon>Nematoda</taxon>
        <taxon>Chromadorea</taxon>
        <taxon>Rhabditida</taxon>
        <taxon>Rhabditina</taxon>
        <taxon>Diplogasteromorpha</taxon>
        <taxon>Diplogasteroidea</taxon>
        <taxon>Neodiplogasteridae</taxon>
        <taxon>Pristionchus</taxon>
    </lineage>
</organism>
<sequence>NTKFLFSQMEPVEKMSTEDRNLLRESWKLLSKNIADTAYLIFEMIFSQSPDCKQLFPFMRISDGSKKRSPEMEFHALRFMQVMESMVNSLDRPSALSPLLDNLGRVHGRLALSRGFKPHHWGVFIECTLFHFRRVLNQHRRFNQLITLDKTIIAWRTLLRCIIKSMKIGLTRDLANRATNREMEDVSSTLPSIPMSSDSPPDHRSSLFLCRRKSASLFSILPRF</sequence>
<evidence type="ECO:0000259" key="7">
    <source>
        <dbReference type="PROSITE" id="PS01033"/>
    </source>
</evidence>
<keyword evidence="2 6" id="KW-0349">Heme</keyword>
<keyword evidence="4" id="KW-0479">Metal-binding</keyword>
<dbReference type="InterPro" id="IPR012292">
    <property type="entry name" value="Globin/Proto"/>
</dbReference>
<dbReference type="GO" id="GO:0019825">
    <property type="term" value="F:oxygen binding"/>
    <property type="evidence" value="ECO:0007669"/>
    <property type="project" value="InterPro"/>
</dbReference>
<dbReference type="PRINTS" id="PR00188">
    <property type="entry name" value="PLANTGLOBIN"/>
</dbReference>
<evidence type="ECO:0000256" key="1">
    <source>
        <dbReference type="ARBA" id="ARBA00022448"/>
    </source>
</evidence>
<evidence type="ECO:0000256" key="2">
    <source>
        <dbReference type="ARBA" id="ARBA00022617"/>
    </source>
</evidence>
<dbReference type="InterPro" id="IPR000971">
    <property type="entry name" value="Globin"/>
</dbReference>
<keyword evidence="5" id="KW-0408">Iron</keyword>
<keyword evidence="9" id="KW-1185">Reference proteome</keyword>
<dbReference type="PANTHER" id="PTHR46458:SF1">
    <property type="entry name" value="GEO09476P1"/>
    <property type="match status" value="1"/>
</dbReference>
<accession>A0AAV5VZP3</accession>
<keyword evidence="3 6" id="KW-0561">Oxygen transport</keyword>
<feature type="non-terminal residue" evidence="8">
    <location>
        <position position="1"/>
    </location>
</feature>
<proteinExistence type="inferred from homology"/>
<gene>
    <name evidence="8" type="ORF">PFISCL1PPCAC_16337</name>
</gene>
<dbReference type="Pfam" id="PF00042">
    <property type="entry name" value="Globin"/>
    <property type="match status" value="1"/>
</dbReference>
<evidence type="ECO:0000313" key="8">
    <source>
        <dbReference type="EMBL" id="GMT25040.1"/>
    </source>
</evidence>
<comment type="caution">
    <text evidence="8">The sequence shown here is derived from an EMBL/GenBank/DDBJ whole genome shotgun (WGS) entry which is preliminary data.</text>
</comment>
<dbReference type="GO" id="GO:0046872">
    <property type="term" value="F:metal ion binding"/>
    <property type="evidence" value="ECO:0007669"/>
    <property type="project" value="UniProtKB-KW"/>
</dbReference>
<dbReference type="Proteomes" id="UP001432322">
    <property type="component" value="Unassembled WGS sequence"/>
</dbReference>
<dbReference type="PANTHER" id="PTHR46458">
    <property type="entry name" value="BLR2807 PROTEIN"/>
    <property type="match status" value="1"/>
</dbReference>
<dbReference type="GO" id="GO:0005344">
    <property type="term" value="F:oxygen carrier activity"/>
    <property type="evidence" value="ECO:0007669"/>
    <property type="project" value="UniProtKB-KW"/>
</dbReference>
<dbReference type="AlphaFoldDB" id="A0AAV5VZP3"/>
<dbReference type="SUPFAM" id="SSF46458">
    <property type="entry name" value="Globin-like"/>
    <property type="match status" value="1"/>
</dbReference>
<dbReference type="CDD" id="cd01040">
    <property type="entry name" value="Mb-like"/>
    <property type="match status" value="1"/>
</dbReference>
<evidence type="ECO:0000256" key="4">
    <source>
        <dbReference type="ARBA" id="ARBA00022723"/>
    </source>
</evidence>
<dbReference type="InterPro" id="IPR044399">
    <property type="entry name" value="Mb-like_M"/>
</dbReference>
<dbReference type="InterPro" id="IPR009050">
    <property type="entry name" value="Globin-like_sf"/>
</dbReference>
<dbReference type="EMBL" id="BTSY01000004">
    <property type="protein sequence ID" value="GMT25040.1"/>
    <property type="molecule type" value="Genomic_DNA"/>
</dbReference>
<dbReference type="InterPro" id="IPR050532">
    <property type="entry name" value="Globin-like_OT"/>
</dbReference>
<keyword evidence="1 6" id="KW-0813">Transport</keyword>
<feature type="domain" description="Globin" evidence="7">
    <location>
        <begin position="14"/>
        <end position="171"/>
    </location>
</feature>
<reference evidence="8" key="1">
    <citation type="submission" date="2023-10" db="EMBL/GenBank/DDBJ databases">
        <title>Genome assembly of Pristionchus species.</title>
        <authorList>
            <person name="Yoshida K."/>
            <person name="Sommer R.J."/>
        </authorList>
    </citation>
    <scope>NUCLEOTIDE SEQUENCE</scope>
    <source>
        <strain evidence="8">RS5133</strain>
    </source>
</reference>
<dbReference type="PROSITE" id="PS01033">
    <property type="entry name" value="GLOBIN"/>
    <property type="match status" value="1"/>
</dbReference>
<evidence type="ECO:0000256" key="3">
    <source>
        <dbReference type="ARBA" id="ARBA00022621"/>
    </source>
</evidence>
<comment type="similarity">
    <text evidence="6">Belongs to the globin family.</text>
</comment>
<dbReference type="GO" id="GO:0020037">
    <property type="term" value="F:heme binding"/>
    <property type="evidence" value="ECO:0007669"/>
    <property type="project" value="InterPro"/>
</dbReference>
<evidence type="ECO:0000313" key="9">
    <source>
        <dbReference type="Proteomes" id="UP001432322"/>
    </source>
</evidence>
<protein>
    <recommendedName>
        <fullName evidence="7">Globin domain-containing protein</fullName>
    </recommendedName>
</protein>